<evidence type="ECO:0000313" key="2">
    <source>
        <dbReference type="EMBL" id="GAA5005407.1"/>
    </source>
</evidence>
<feature type="transmembrane region" description="Helical" evidence="1">
    <location>
        <begin position="70"/>
        <end position="88"/>
    </location>
</feature>
<organism evidence="2 3">
    <name type="scientific">Streptomyces siamensis</name>
    <dbReference type="NCBI Taxonomy" id="1274986"/>
    <lineage>
        <taxon>Bacteria</taxon>
        <taxon>Bacillati</taxon>
        <taxon>Actinomycetota</taxon>
        <taxon>Actinomycetes</taxon>
        <taxon>Kitasatosporales</taxon>
        <taxon>Streptomycetaceae</taxon>
        <taxon>Streptomyces</taxon>
    </lineage>
</organism>
<reference evidence="3" key="1">
    <citation type="journal article" date="2019" name="Int. J. Syst. Evol. Microbiol.">
        <title>The Global Catalogue of Microorganisms (GCM) 10K type strain sequencing project: providing services to taxonomists for standard genome sequencing and annotation.</title>
        <authorList>
            <consortium name="The Broad Institute Genomics Platform"/>
            <consortium name="The Broad Institute Genome Sequencing Center for Infectious Disease"/>
            <person name="Wu L."/>
            <person name="Ma J."/>
        </authorList>
    </citation>
    <scope>NUCLEOTIDE SEQUENCE [LARGE SCALE GENOMIC DNA]</scope>
    <source>
        <strain evidence="3">JCM 18409</strain>
    </source>
</reference>
<protein>
    <submittedName>
        <fullName evidence="2">Uncharacterized protein</fullName>
    </submittedName>
</protein>
<keyword evidence="1" id="KW-0812">Transmembrane</keyword>
<evidence type="ECO:0000256" key="1">
    <source>
        <dbReference type="SAM" id="Phobius"/>
    </source>
</evidence>
<keyword evidence="3" id="KW-1185">Reference proteome</keyword>
<dbReference type="Proteomes" id="UP001501759">
    <property type="component" value="Unassembled WGS sequence"/>
</dbReference>
<name>A0ABP9IR31_9ACTN</name>
<proteinExistence type="predicted"/>
<comment type="caution">
    <text evidence="2">The sequence shown here is derived from an EMBL/GenBank/DDBJ whole genome shotgun (WGS) entry which is preliminary data.</text>
</comment>
<evidence type="ECO:0000313" key="3">
    <source>
        <dbReference type="Proteomes" id="UP001501759"/>
    </source>
</evidence>
<keyword evidence="1" id="KW-1133">Transmembrane helix</keyword>
<accession>A0ABP9IR31</accession>
<gene>
    <name evidence="2" type="ORF">GCM10023335_22230</name>
</gene>
<sequence>MIRRWPGVSAVRDDGARAVFAELTGAYWLDDAGDDCRWCRELLRLQGGKRQPAADEGREAADWLTRLRRAVLPVAVLTVAAALLVGTLT</sequence>
<dbReference type="EMBL" id="BAABKB010000004">
    <property type="protein sequence ID" value="GAA5005407.1"/>
    <property type="molecule type" value="Genomic_DNA"/>
</dbReference>
<keyword evidence="1" id="KW-0472">Membrane</keyword>